<keyword evidence="11" id="KW-1185">Reference proteome</keyword>
<proteinExistence type="inferred from homology"/>
<dbReference type="GO" id="GO:0004045">
    <property type="term" value="F:peptidyl-tRNA hydrolase activity"/>
    <property type="evidence" value="ECO:0007669"/>
    <property type="project" value="UniProtKB-UniRule"/>
</dbReference>
<dbReference type="EMBL" id="FOOU01000011">
    <property type="protein sequence ID" value="SFG69124.1"/>
    <property type="molecule type" value="Genomic_DNA"/>
</dbReference>
<dbReference type="SUPFAM" id="SSF53178">
    <property type="entry name" value="Peptidyl-tRNA hydrolase-like"/>
    <property type="match status" value="1"/>
</dbReference>
<dbReference type="CDD" id="cd00462">
    <property type="entry name" value="PTH"/>
    <property type="match status" value="1"/>
</dbReference>
<comment type="function">
    <text evidence="7">Catalyzes the release of premature peptidyl moieties from peptidyl-tRNA molecules trapped in stalled 50S ribosomal subunits, and thus maintains levels of free tRNAs and 50S ribosomes.</text>
</comment>
<feature type="binding site" evidence="7">
    <location>
        <position position="18"/>
    </location>
    <ligand>
        <name>tRNA</name>
        <dbReference type="ChEBI" id="CHEBI:17843"/>
    </ligand>
</feature>
<evidence type="ECO:0000256" key="4">
    <source>
        <dbReference type="ARBA" id="ARBA00022884"/>
    </source>
</evidence>
<evidence type="ECO:0000256" key="1">
    <source>
        <dbReference type="ARBA" id="ARBA00013260"/>
    </source>
</evidence>
<dbReference type="PANTHER" id="PTHR17224:SF1">
    <property type="entry name" value="PEPTIDYL-TRNA HYDROLASE"/>
    <property type="match status" value="1"/>
</dbReference>
<dbReference type="FunFam" id="3.40.50.1470:FF:000001">
    <property type="entry name" value="Peptidyl-tRNA hydrolase"/>
    <property type="match status" value="1"/>
</dbReference>
<evidence type="ECO:0000256" key="5">
    <source>
        <dbReference type="ARBA" id="ARBA00038063"/>
    </source>
</evidence>
<keyword evidence="3 7" id="KW-0378">Hydrolase</keyword>
<comment type="subcellular location">
    <subcellularLocation>
        <location evidence="7">Cytoplasm</location>
    </subcellularLocation>
</comment>
<dbReference type="GO" id="GO:0006515">
    <property type="term" value="P:protein quality control for misfolded or incompletely synthesized proteins"/>
    <property type="evidence" value="ECO:0007669"/>
    <property type="project" value="UniProtKB-UniRule"/>
</dbReference>
<keyword evidence="4 7" id="KW-0694">RNA-binding</keyword>
<dbReference type="Pfam" id="PF01195">
    <property type="entry name" value="Pept_tRNA_hydro"/>
    <property type="match status" value="1"/>
</dbReference>
<dbReference type="GO" id="GO:0072344">
    <property type="term" value="P:rescue of stalled ribosome"/>
    <property type="evidence" value="ECO:0007669"/>
    <property type="project" value="UniProtKB-UniRule"/>
</dbReference>
<dbReference type="PROSITE" id="PS01196">
    <property type="entry name" value="PEPT_TRNA_HYDROL_2"/>
    <property type="match status" value="1"/>
</dbReference>
<dbReference type="PROSITE" id="PS01195">
    <property type="entry name" value="PEPT_TRNA_HYDROL_1"/>
    <property type="match status" value="1"/>
</dbReference>
<keyword evidence="7" id="KW-0963">Cytoplasm</keyword>
<feature type="site" description="Stabilizes the basic form of H active site to accept a proton" evidence="7">
    <location>
        <position position="96"/>
    </location>
</feature>
<dbReference type="InterPro" id="IPR018171">
    <property type="entry name" value="Pept_tRNA_hydro_CS"/>
</dbReference>
<protein>
    <recommendedName>
        <fullName evidence="6 7">Peptidyl-tRNA hydrolase</fullName>
        <shortName evidence="7">Pth</shortName>
        <ecNumber evidence="1 7">3.1.1.29</ecNumber>
    </recommendedName>
</protein>
<comment type="similarity">
    <text evidence="5 7 9">Belongs to the PTH family.</text>
</comment>
<sequence length="195" mass="21152">MKDTIQLIVGLGNPGAQYAKTRHNAGAEFVEQLAAQQLTSLQADKKFFGLYGKIILNNQTIHLLIPMTFMNLSGQSVSALANFYKIPPENILVAHDELDLPPGTARLKKGGGHGGHNGLRDIISKLGNNKNFYRLRLGIGHPGHASAVADFVLSKGPISERNNTQAAIEESIRYLPEAVSGDWAKAMNKLHSFKG</sequence>
<comment type="subunit">
    <text evidence="7">Monomer.</text>
</comment>
<feature type="binding site" evidence="7">
    <location>
        <position position="117"/>
    </location>
    <ligand>
        <name>tRNA</name>
        <dbReference type="ChEBI" id="CHEBI:17843"/>
    </ligand>
</feature>
<feature type="active site" description="Proton acceptor" evidence="7">
    <location>
        <position position="23"/>
    </location>
</feature>
<evidence type="ECO:0000256" key="9">
    <source>
        <dbReference type="RuleBase" id="RU004320"/>
    </source>
</evidence>
<dbReference type="Gene3D" id="3.40.50.1470">
    <property type="entry name" value="Peptidyl-tRNA hydrolase"/>
    <property type="match status" value="1"/>
</dbReference>
<keyword evidence="2 7" id="KW-0820">tRNA-binding</keyword>
<comment type="catalytic activity">
    <reaction evidence="7 8">
        <text>an N-acyl-L-alpha-aminoacyl-tRNA + H2O = an N-acyl-L-amino acid + a tRNA + H(+)</text>
        <dbReference type="Rhea" id="RHEA:54448"/>
        <dbReference type="Rhea" id="RHEA-COMP:10123"/>
        <dbReference type="Rhea" id="RHEA-COMP:13883"/>
        <dbReference type="ChEBI" id="CHEBI:15377"/>
        <dbReference type="ChEBI" id="CHEBI:15378"/>
        <dbReference type="ChEBI" id="CHEBI:59874"/>
        <dbReference type="ChEBI" id="CHEBI:78442"/>
        <dbReference type="ChEBI" id="CHEBI:138191"/>
        <dbReference type="EC" id="3.1.1.29"/>
    </reaction>
</comment>
<dbReference type="InterPro" id="IPR001328">
    <property type="entry name" value="Pept_tRNA_hydro"/>
</dbReference>
<evidence type="ECO:0000256" key="3">
    <source>
        <dbReference type="ARBA" id="ARBA00022801"/>
    </source>
</evidence>
<evidence type="ECO:0000256" key="8">
    <source>
        <dbReference type="RuleBase" id="RU000673"/>
    </source>
</evidence>
<dbReference type="EC" id="3.1.1.29" evidence="1 7"/>
<feature type="site" description="Discriminates between blocked and unblocked aminoacyl-tRNA" evidence="7">
    <location>
        <position position="13"/>
    </location>
</feature>
<evidence type="ECO:0000256" key="7">
    <source>
        <dbReference type="HAMAP-Rule" id="MF_00083"/>
    </source>
</evidence>
<dbReference type="NCBIfam" id="TIGR00447">
    <property type="entry name" value="pth"/>
    <property type="match status" value="1"/>
</dbReference>
<evidence type="ECO:0000313" key="11">
    <source>
        <dbReference type="Proteomes" id="UP000198623"/>
    </source>
</evidence>
<dbReference type="InterPro" id="IPR036416">
    <property type="entry name" value="Pept_tRNA_hydro_sf"/>
</dbReference>
<gene>
    <name evidence="7" type="primary">pth</name>
    <name evidence="10" type="ORF">SAMN05216175_11154</name>
</gene>
<accession>A0A1I2TWA1</accession>
<dbReference type="Proteomes" id="UP000198623">
    <property type="component" value="Unassembled WGS sequence"/>
</dbReference>
<name>A0A1I2TWA1_9GAMM</name>
<dbReference type="STRING" id="1045558.SAMN05216175_11154"/>
<dbReference type="PANTHER" id="PTHR17224">
    <property type="entry name" value="PEPTIDYL-TRNA HYDROLASE"/>
    <property type="match status" value="1"/>
</dbReference>
<dbReference type="GO" id="GO:0005737">
    <property type="term" value="C:cytoplasm"/>
    <property type="evidence" value="ECO:0007669"/>
    <property type="project" value="UniProtKB-SubCell"/>
</dbReference>
<dbReference type="GO" id="GO:0000049">
    <property type="term" value="F:tRNA binding"/>
    <property type="evidence" value="ECO:0007669"/>
    <property type="project" value="UniProtKB-UniRule"/>
</dbReference>
<dbReference type="RefSeq" id="WP_090728919.1">
    <property type="nucleotide sequence ID" value="NZ_FOOU01000011.1"/>
</dbReference>
<evidence type="ECO:0000313" key="10">
    <source>
        <dbReference type="EMBL" id="SFG69124.1"/>
    </source>
</evidence>
<dbReference type="HAMAP" id="MF_00083">
    <property type="entry name" value="Pept_tRNA_hydro_bact"/>
    <property type="match status" value="1"/>
</dbReference>
<feature type="binding site" evidence="7">
    <location>
        <position position="69"/>
    </location>
    <ligand>
        <name>tRNA</name>
        <dbReference type="ChEBI" id="CHEBI:17843"/>
    </ligand>
</feature>
<dbReference type="OrthoDB" id="9800507at2"/>
<dbReference type="AlphaFoldDB" id="A0A1I2TWA1"/>
<feature type="binding site" evidence="7">
    <location>
        <position position="71"/>
    </location>
    <ligand>
        <name>tRNA</name>
        <dbReference type="ChEBI" id="CHEBI:17843"/>
    </ligand>
</feature>
<comment type="function">
    <text evidence="7">Hydrolyzes ribosome-free peptidyl-tRNAs (with 1 or more amino acids incorporated), which drop off the ribosome during protein synthesis, or as a result of ribosome stalling.</text>
</comment>
<organism evidence="10 11">
    <name type="scientific">Neptunomonas qingdaonensis</name>
    <dbReference type="NCBI Taxonomy" id="1045558"/>
    <lineage>
        <taxon>Bacteria</taxon>
        <taxon>Pseudomonadati</taxon>
        <taxon>Pseudomonadota</taxon>
        <taxon>Gammaproteobacteria</taxon>
        <taxon>Oceanospirillales</taxon>
        <taxon>Oceanospirillaceae</taxon>
        <taxon>Neptunomonas</taxon>
    </lineage>
</organism>
<reference evidence="11" key="1">
    <citation type="submission" date="2016-10" db="EMBL/GenBank/DDBJ databases">
        <authorList>
            <person name="Varghese N."/>
            <person name="Submissions S."/>
        </authorList>
    </citation>
    <scope>NUCLEOTIDE SEQUENCE [LARGE SCALE GENOMIC DNA]</scope>
    <source>
        <strain evidence="11">CGMCC 1.10971</strain>
    </source>
</reference>
<evidence type="ECO:0000256" key="6">
    <source>
        <dbReference type="ARBA" id="ARBA00050038"/>
    </source>
</evidence>
<evidence type="ECO:0000256" key="2">
    <source>
        <dbReference type="ARBA" id="ARBA00022555"/>
    </source>
</evidence>